<comment type="caution">
    <text evidence="2">The sequence shown here is derived from an EMBL/GenBank/DDBJ whole genome shotgun (WGS) entry which is preliminary data.</text>
</comment>
<keyword evidence="1" id="KW-0472">Membrane</keyword>
<dbReference type="SUPFAM" id="SSF53850">
    <property type="entry name" value="Periplasmic binding protein-like II"/>
    <property type="match status" value="1"/>
</dbReference>
<reference evidence="2 3" key="1">
    <citation type="submission" date="2023-04" db="EMBL/GenBank/DDBJ databases">
        <title>Forest soil microbial communities from Buena Vista Peninsula, Colon Province, Panama.</title>
        <authorList>
            <person name="Bouskill N."/>
        </authorList>
    </citation>
    <scope>NUCLEOTIDE SEQUENCE [LARGE SCALE GENOMIC DNA]</scope>
    <source>
        <strain evidence="2 3">GGS1</strain>
    </source>
</reference>
<keyword evidence="2" id="KW-0762">Sugar transport</keyword>
<evidence type="ECO:0000256" key="1">
    <source>
        <dbReference type="SAM" id="Phobius"/>
    </source>
</evidence>
<dbReference type="InterPro" id="IPR006059">
    <property type="entry name" value="SBP"/>
</dbReference>
<organism evidence="2 3">
    <name type="scientific">Streptomyces pseudovenezuelae</name>
    <dbReference type="NCBI Taxonomy" id="67350"/>
    <lineage>
        <taxon>Bacteria</taxon>
        <taxon>Bacillati</taxon>
        <taxon>Actinomycetota</taxon>
        <taxon>Actinomycetes</taxon>
        <taxon>Kitasatosporales</taxon>
        <taxon>Streptomycetaceae</taxon>
        <taxon>Streptomyces</taxon>
        <taxon>Streptomyces aurantiacus group</taxon>
    </lineage>
</organism>
<keyword evidence="1" id="KW-0812">Transmembrane</keyword>
<dbReference type="PROSITE" id="PS51257">
    <property type="entry name" value="PROKAR_LIPOPROTEIN"/>
    <property type="match status" value="1"/>
</dbReference>
<dbReference type="InterPro" id="IPR050490">
    <property type="entry name" value="Bact_solute-bd_prot1"/>
</dbReference>
<gene>
    <name evidence="2" type="ORF">M2283_005749</name>
</gene>
<dbReference type="EMBL" id="JARXVH010000009">
    <property type="protein sequence ID" value="MDH6218417.1"/>
    <property type="molecule type" value="Genomic_DNA"/>
</dbReference>
<name>A0ABT6LQ42_9ACTN</name>
<sequence>MQRRQERQGRRTGTIAVGSALGMTAVLAGCGLTGDSGDVTLRLVAADYGDSTANSSQKYWDQLVKEYENTHSGVQVEVSVYSWNDVDRKVKELVDAGKAPDMAQIGAYADYADAGLLYQADDLLSIRTQADFAAQFATAGQVKDVQYGMPFAASTRLLFYNKTLFKDAGLTAPKTWAQLAADAAALKERGVKYPYALPLGPEEAQAETMQWVLSGGGGYTDSFGTYALDSAENVDTFTWLKDDLVDKGLTGPVAPGKLNRAAAFSAFASGDVGMLNGHPSLMKIAEKKGVKFGMVPMPGVSGQTKYSMGVADWMTAFKQGGHAEQVGDFLDFVYSEKNVLAFSREYDLLPVTNSASEVMATADQDTDLKPFLQELPQSELYPVGKTSWSTVSAAVKKDIGKAVAPGANPSTVLSRLESTAAKEDNKQ</sequence>
<proteinExistence type="predicted"/>
<dbReference type="Proteomes" id="UP001160499">
    <property type="component" value="Unassembled WGS sequence"/>
</dbReference>
<keyword evidence="3" id="KW-1185">Reference proteome</keyword>
<dbReference type="PANTHER" id="PTHR43649">
    <property type="entry name" value="ARABINOSE-BINDING PROTEIN-RELATED"/>
    <property type="match status" value="1"/>
</dbReference>
<evidence type="ECO:0000313" key="3">
    <source>
        <dbReference type="Proteomes" id="UP001160499"/>
    </source>
</evidence>
<protein>
    <submittedName>
        <fullName evidence="2">Multiple sugar transport system substrate-binding protein</fullName>
    </submittedName>
</protein>
<dbReference type="Pfam" id="PF01547">
    <property type="entry name" value="SBP_bac_1"/>
    <property type="match status" value="1"/>
</dbReference>
<evidence type="ECO:0000313" key="2">
    <source>
        <dbReference type="EMBL" id="MDH6218417.1"/>
    </source>
</evidence>
<keyword evidence="2" id="KW-0813">Transport</keyword>
<accession>A0ABT6LQ42</accession>
<feature type="transmembrane region" description="Helical" evidence="1">
    <location>
        <begin position="12"/>
        <end position="34"/>
    </location>
</feature>
<dbReference type="PANTHER" id="PTHR43649:SF30">
    <property type="entry name" value="ABC TRANSPORTER SUBSTRATE-BINDING PROTEIN"/>
    <property type="match status" value="1"/>
</dbReference>
<dbReference type="Gene3D" id="3.40.190.10">
    <property type="entry name" value="Periplasmic binding protein-like II"/>
    <property type="match status" value="1"/>
</dbReference>
<keyword evidence="1" id="KW-1133">Transmembrane helix</keyword>